<evidence type="ECO:0000256" key="2">
    <source>
        <dbReference type="ARBA" id="ARBA00008333"/>
    </source>
</evidence>
<keyword evidence="3" id="KW-0813">Transport</keyword>
<sequence length="357" mass="39596">MAFDDYFSVQVFFLTFREVLESAIIVSILLSILNRAFESDEEERTVESAKIYNRLRAQVWAGSICGVAVCGVIGTCLILIFRILGKNLWNTGEKLWEAFFCILASVLITIMGKPLLRIDALQNKWRRKLTQHLLEHHPISVAEEEATDDLVNNGSSVRAFAKKNALFILPFVTTMREGLEAVTFLGGLGISVPASSIPLAVGSAFVSGILVGMAIYKYGTHRTHVQTVILAFTCLLYLVAAGLMSRGVWFIEMHNFISKVGNDISESGSGPGSYNIKNTVWHVNCCNPEIDGPFIILNGLVGWQNTATYGSVISYNLYWIVVIAMVGRAMYKERKQQGIKISEENERLLGNMEPDSV</sequence>
<evidence type="ECO:0000313" key="9">
    <source>
        <dbReference type="Proteomes" id="UP001362899"/>
    </source>
</evidence>
<protein>
    <submittedName>
        <fullName evidence="8">Uncharacterized protein</fullName>
    </submittedName>
</protein>
<evidence type="ECO:0000256" key="4">
    <source>
        <dbReference type="ARBA" id="ARBA00022692"/>
    </source>
</evidence>
<keyword evidence="3" id="KW-0406">Ion transport</keyword>
<keyword evidence="3" id="KW-0408">Iron</keyword>
<dbReference type="PANTHER" id="PTHR31632:SF7">
    <property type="entry name" value="IRON TRANSPORTER FTH1"/>
    <property type="match status" value="1"/>
</dbReference>
<comment type="caution">
    <text evidence="8">The sequence shown here is derived from an EMBL/GenBank/DDBJ whole genome shotgun (WGS) entry which is preliminary data.</text>
</comment>
<feature type="transmembrane region" description="Helical" evidence="7">
    <location>
        <begin position="312"/>
        <end position="331"/>
    </location>
</feature>
<keyword evidence="6 7" id="KW-0472">Membrane</keyword>
<feature type="transmembrane region" description="Helical" evidence="7">
    <location>
        <begin position="165"/>
        <end position="190"/>
    </location>
</feature>
<feature type="transmembrane region" description="Helical" evidence="7">
    <location>
        <begin position="196"/>
        <end position="216"/>
    </location>
</feature>
<feature type="transmembrane region" description="Helical" evidence="7">
    <location>
        <begin position="228"/>
        <end position="251"/>
    </location>
</feature>
<dbReference type="GO" id="GO:0015093">
    <property type="term" value="F:ferrous iron transmembrane transporter activity"/>
    <property type="evidence" value="ECO:0007669"/>
    <property type="project" value="TreeGrafter"/>
</dbReference>
<evidence type="ECO:0000256" key="1">
    <source>
        <dbReference type="ARBA" id="ARBA00004141"/>
    </source>
</evidence>
<accession>A0AAV5RGE6</accession>
<name>A0AAV5RGE6_STABA</name>
<evidence type="ECO:0000256" key="3">
    <source>
        <dbReference type="ARBA" id="ARBA00022496"/>
    </source>
</evidence>
<keyword evidence="4 7" id="KW-0812">Transmembrane</keyword>
<dbReference type="GO" id="GO:0033573">
    <property type="term" value="C:high-affinity iron permease complex"/>
    <property type="evidence" value="ECO:0007669"/>
    <property type="project" value="InterPro"/>
</dbReference>
<dbReference type="AlphaFoldDB" id="A0AAV5RGE6"/>
<comment type="subcellular location">
    <subcellularLocation>
        <location evidence="1">Membrane</location>
        <topology evidence="1">Multi-pass membrane protein</topology>
    </subcellularLocation>
</comment>
<comment type="similarity">
    <text evidence="2">Belongs to the oxidase-dependent Fe transporter (OFeT) (TC 9.A.10.1) family.</text>
</comment>
<feature type="transmembrane region" description="Helical" evidence="7">
    <location>
        <begin position="96"/>
        <end position="116"/>
    </location>
</feature>
<reference evidence="8 9" key="1">
    <citation type="journal article" date="2023" name="Elife">
        <title>Identification of key yeast species and microbe-microbe interactions impacting larval growth of Drosophila in the wild.</title>
        <authorList>
            <person name="Mure A."/>
            <person name="Sugiura Y."/>
            <person name="Maeda R."/>
            <person name="Honda K."/>
            <person name="Sakurai N."/>
            <person name="Takahashi Y."/>
            <person name="Watada M."/>
            <person name="Katoh T."/>
            <person name="Gotoh A."/>
            <person name="Gotoh Y."/>
            <person name="Taniguchi I."/>
            <person name="Nakamura K."/>
            <person name="Hayashi T."/>
            <person name="Katayama T."/>
            <person name="Uemura T."/>
            <person name="Hattori Y."/>
        </authorList>
    </citation>
    <scope>NUCLEOTIDE SEQUENCE [LARGE SCALE GENOMIC DNA]</scope>
    <source>
        <strain evidence="8 9">SB-73</strain>
    </source>
</reference>
<feature type="transmembrane region" description="Helical" evidence="7">
    <location>
        <begin position="58"/>
        <end position="84"/>
    </location>
</feature>
<dbReference type="Proteomes" id="UP001362899">
    <property type="component" value="Unassembled WGS sequence"/>
</dbReference>
<dbReference type="EMBL" id="BTGC01000003">
    <property type="protein sequence ID" value="GMM50671.1"/>
    <property type="molecule type" value="Genomic_DNA"/>
</dbReference>
<gene>
    <name evidence="8" type="ORF">DASB73_016290</name>
</gene>
<dbReference type="PANTHER" id="PTHR31632">
    <property type="entry name" value="IRON TRANSPORTER FTH1"/>
    <property type="match status" value="1"/>
</dbReference>
<evidence type="ECO:0000256" key="6">
    <source>
        <dbReference type="ARBA" id="ARBA00023136"/>
    </source>
</evidence>
<dbReference type="Pfam" id="PF03239">
    <property type="entry name" value="FTR1"/>
    <property type="match status" value="1"/>
</dbReference>
<evidence type="ECO:0000256" key="7">
    <source>
        <dbReference type="SAM" id="Phobius"/>
    </source>
</evidence>
<evidence type="ECO:0000256" key="5">
    <source>
        <dbReference type="ARBA" id="ARBA00022989"/>
    </source>
</evidence>
<dbReference type="InterPro" id="IPR004923">
    <property type="entry name" value="FTR1/Fip1/EfeU"/>
</dbReference>
<evidence type="ECO:0000313" key="8">
    <source>
        <dbReference type="EMBL" id="GMM50671.1"/>
    </source>
</evidence>
<keyword evidence="9" id="KW-1185">Reference proteome</keyword>
<keyword evidence="3" id="KW-0410">Iron transport</keyword>
<keyword evidence="5 7" id="KW-1133">Transmembrane helix</keyword>
<dbReference type="GO" id="GO:0000329">
    <property type="term" value="C:fungal-type vacuole membrane"/>
    <property type="evidence" value="ECO:0007669"/>
    <property type="project" value="TreeGrafter"/>
</dbReference>
<proteinExistence type="inferred from homology"/>
<organism evidence="8 9">
    <name type="scientific">Starmerella bacillaris</name>
    <name type="common">Yeast</name>
    <name type="synonym">Candida zemplinina</name>
    <dbReference type="NCBI Taxonomy" id="1247836"/>
    <lineage>
        <taxon>Eukaryota</taxon>
        <taxon>Fungi</taxon>
        <taxon>Dikarya</taxon>
        <taxon>Ascomycota</taxon>
        <taxon>Saccharomycotina</taxon>
        <taxon>Dipodascomycetes</taxon>
        <taxon>Dipodascales</taxon>
        <taxon>Trichomonascaceae</taxon>
        <taxon>Starmerella</taxon>
    </lineage>
</organism>